<comment type="caution">
    <text evidence="2">The sequence shown here is derived from an EMBL/GenBank/DDBJ whole genome shotgun (WGS) entry which is preliminary data.</text>
</comment>
<dbReference type="Proteomes" id="UP001146120">
    <property type="component" value="Unassembled WGS sequence"/>
</dbReference>
<keyword evidence="3" id="KW-1185">Reference proteome</keyword>
<dbReference type="GO" id="GO:0004674">
    <property type="term" value="F:protein serine/threonine kinase activity"/>
    <property type="evidence" value="ECO:0007669"/>
    <property type="project" value="TreeGrafter"/>
</dbReference>
<proteinExistence type="predicted"/>
<dbReference type="Pfam" id="PF00069">
    <property type="entry name" value="Pkinase"/>
    <property type="match status" value="1"/>
</dbReference>
<dbReference type="AlphaFoldDB" id="A0AAV2ZET3"/>
<dbReference type="InterPro" id="IPR000719">
    <property type="entry name" value="Prot_kinase_dom"/>
</dbReference>
<protein>
    <recommendedName>
        <fullName evidence="1">Protein kinase domain-containing protein</fullName>
    </recommendedName>
</protein>
<dbReference type="PROSITE" id="PS50011">
    <property type="entry name" value="PROTEIN_KINASE_DOM"/>
    <property type="match status" value="1"/>
</dbReference>
<dbReference type="PANTHER" id="PTHR44329">
    <property type="entry name" value="SERINE/THREONINE-PROTEIN KINASE TNNI3K-RELATED"/>
    <property type="match status" value="1"/>
</dbReference>
<evidence type="ECO:0000259" key="1">
    <source>
        <dbReference type="PROSITE" id="PS50011"/>
    </source>
</evidence>
<name>A0AAV2ZET3_9STRA</name>
<dbReference type="GO" id="GO:0005524">
    <property type="term" value="F:ATP binding"/>
    <property type="evidence" value="ECO:0007669"/>
    <property type="project" value="InterPro"/>
</dbReference>
<dbReference type="PANTHER" id="PTHR44329:SF214">
    <property type="entry name" value="PROTEIN KINASE DOMAIN-CONTAINING PROTEIN"/>
    <property type="match status" value="1"/>
</dbReference>
<feature type="domain" description="Protein kinase" evidence="1">
    <location>
        <begin position="1"/>
        <end position="115"/>
    </location>
</feature>
<reference evidence="2" key="1">
    <citation type="submission" date="2022-11" db="EMBL/GenBank/DDBJ databases">
        <authorList>
            <person name="Morgan W.R."/>
            <person name="Tartar A."/>
        </authorList>
    </citation>
    <scope>NUCLEOTIDE SEQUENCE</scope>
    <source>
        <strain evidence="2">ARSEF 373</strain>
    </source>
</reference>
<evidence type="ECO:0000313" key="2">
    <source>
        <dbReference type="EMBL" id="DBA03035.1"/>
    </source>
</evidence>
<dbReference type="SUPFAM" id="SSF56112">
    <property type="entry name" value="Protein kinase-like (PK-like)"/>
    <property type="match status" value="1"/>
</dbReference>
<reference evidence="2" key="2">
    <citation type="journal article" date="2023" name="Microbiol Resour">
        <title>Decontamination and Annotation of the Draft Genome Sequence of the Oomycete Lagenidium giganteum ARSEF 373.</title>
        <authorList>
            <person name="Morgan W.R."/>
            <person name="Tartar A."/>
        </authorList>
    </citation>
    <scope>NUCLEOTIDE SEQUENCE</scope>
    <source>
        <strain evidence="2">ARSEF 373</strain>
    </source>
</reference>
<dbReference type="InterPro" id="IPR051681">
    <property type="entry name" value="Ser/Thr_Kinases-Pseudokinases"/>
</dbReference>
<dbReference type="EMBL" id="DAKRPA010000024">
    <property type="protein sequence ID" value="DBA03035.1"/>
    <property type="molecule type" value="Genomic_DNA"/>
</dbReference>
<dbReference type="Gene3D" id="1.10.510.10">
    <property type="entry name" value="Transferase(Phosphotransferase) domain 1"/>
    <property type="match status" value="1"/>
</dbReference>
<gene>
    <name evidence="2" type="ORF">N0F65_003223</name>
</gene>
<organism evidence="2 3">
    <name type="scientific">Lagenidium giganteum</name>
    <dbReference type="NCBI Taxonomy" id="4803"/>
    <lineage>
        <taxon>Eukaryota</taxon>
        <taxon>Sar</taxon>
        <taxon>Stramenopiles</taxon>
        <taxon>Oomycota</taxon>
        <taxon>Peronosporomycetes</taxon>
        <taxon>Pythiales</taxon>
        <taxon>Pythiaceae</taxon>
    </lineage>
</organism>
<dbReference type="InterPro" id="IPR011009">
    <property type="entry name" value="Kinase-like_dom_sf"/>
</dbReference>
<accession>A0AAV2ZET3</accession>
<sequence>MTAGAGTTLWLSPEVIAGRRDYDQRTDVFSFGVLLSELDTHELPYFDARDGNGERMLDIMVAKKIVDDHLTPTFLPSCPRPVLELARRCLSFNPRERPAAAEILFRLDQVKQGDF</sequence>
<evidence type="ECO:0000313" key="3">
    <source>
        <dbReference type="Proteomes" id="UP001146120"/>
    </source>
</evidence>